<dbReference type="CDD" id="cd00033">
    <property type="entry name" value="CCP"/>
    <property type="match status" value="5"/>
</dbReference>
<feature type="domain" description="Sushi" evidence="6">
    <location>
        <begin position="622"/>
        <end position="699"/>
    </location>
</feature>
<keyword evidence="3" id="KW-0768">Sushi</keyword>
<evidence type="ECO:0000256" key="2">
    <source>
        <dbReference type="ARBA" id="ARBA00023157"/>
    </source>
</evidence>
<dbReference type="SMART" id="SM00032">
    <property type="entry name" value="CCP"/>
    <property type="match status" value="5"/>
</dbReference>
<dbReference type="InterPro" id="IPR035976">
    <property type="entry name" value="Sushi/SCR/CCP_sf"/>
</dbReference>
<dbReference type="Pfam" id="PF02494">
    <property type="entry name" value="HYR"/>
    <property type="match status" value="3"/>
</dbReference>
<dbReference type="InterPro" id="IPR003410">
    <property type="entry name" value="HYR_dom"/>
</dbReference>
<dbReference type="PROSITE" id="PS50923">
    <property type="entry name" value="SUSHI"/>
    <property type="match status" value="5"/>
</dbReference>
<dbReference type="PROSITE" id="PS50825">
    <property type="entry name" value="HYR"/>
    <property type="match status" value="3"/>
</dbReference>
<sequence length="943" mass="103728">MYFLHIVTAALLLCTVLVGLASSETRLLEFDVDKPNNRKGCRSKDADTMTKRCPLDNLTGGKNYKCWVTSHEYCDGSKYVNEGSVCRHRITAAVKKCVNSQWTPETLATRKSRHRTRRGFWFWSWPWDKEDRNEPPSITCPADIREQAPLGQITSTVNWSPPVATDNEHRPTVARIQGPAPGSEFREGSTLIGYRARDGHGATAECHFTVTVVVKHCRELRSIAHGSRRCSGAQPNVYGSSCLHSCDNGYRIQGSSTVICHQIARQSQPVWSTSFPTCQPVSCGNPGSVSGGRVLCPMGFTFGHNCNILCNAGFRHTGVKFMTCTSTGLWTRKDPCEDILPPKFTNGCPADQNMFSGPLRAPVAVTWTDPVTIDNSREIVTLSSDPVKGSRLGPGVHSVTLIATDTAGNEATCMLNIIIRVRECQAVTTPSNGQVSCTAGHVEGSVCNVSCNHGHRLLGQGTLTCLENESWNNEYPTCQAVFCSTPPDVDHGQFSCPNGHQSPAECTLTCDAGFRVEGLETIQCQENASWTAPGYCKDVESPVFDNGCPAVIQVQAARLGLPTFVNWTPPTVTDNSDDVIQVKSDVTSGSAFLPGTTVVTFEATDSSGNRNVCRTNVTVAVLQCGEPDMQPTTDTGIHPMQDTCPDGYVYGASCTLNCTQGYRLQGRDIITCERDVSMHPPSMTWKWSGTHFVQPQCKEDRCPALTPPKNGALSCYFGDNGWECYMSCEASWDVPGHTEGRFVCFNGQEFWVPDAVPDCTERTLPGKIRILSDVLYFTESCNISMEQLRHNFIARINQSVYSGACASTPSCIAENIEVTCNPGPPRNRRHATFDDKLMTRLHRARRHAQLMTSHVVLVKFHVTMPYDEDNQTPEDAFKHYYMKAANFTGDLKLRARSGQLDVNDLDLVADEFSIGDVLLMSDCPPGTVFRDRQPLARFSCVPF</sequence>
<evidence type="ECO:0000256" key="3">
    <source>
        <dbReference type="PROSITE-ProRule" id="PRU00302"/>
    </source>
</evidence>
<feature type="domain" description="Sushi" evidence="6">
    <location>
        <begin position="281"/>
        <end position="338"/>
    </location>
</feature>
<dbReference type="PANTHER" id="PTHR46343">
    <property type="entry name" value="HYR DOMAIN-CONTAINING PROTEIN"/>
    <property type="match status" value="1"/>
</dbReference>
<evidence type="ECO:0008006" key="9">
    <source>
        <dbReference type="Google" id="ProtNLM"/>
    </source>
</evidence>
<dbReference type="AlphaFoldDB" id="A0AAN9BKS6"/>
<dbReference type="SUPFAM" id="SSF57535">
    <property type="entry name" value="Complement control module/SCR domain"/>
    <property type="match status" value="5"/>
</dbReference>
<feature type="disulfide bond" evidence="3">
    <location>
        <begin position="217"/>
        <end position="260"/>
    </location>
</feature>
<dbReference type="PANTHER" id="PTHR46343:SF2">
    <property type="entry name" value="SUSHI_VON WILLEBRAND FACTOR TYPE A_EGF_PENTRAXIN DOMAIN-CONTAINING 1"/>
    <property type="match status" value="1"/>
</dbReference>
<comment type="caution">
    <text evidence="7">The sequence shown here is derived from an EMBL/GenBank/DDBJ whole genome shotgun (WGS) entry which is preliminary data.</text>
</comment>
<protein>
    <recommendedName>
        <fullName evidence="9">Sushi, von Willebrand factor type A, EGF and pentraxin domain-containing protein 1-like</fullName>
    </recommendedName>
</protein>
<reference evidence="7 8" key="1">
    <citation type="submission" date="2024-02" db="EMBL/GenBank/DDBJ databases">
        <title>Chromosome-scale genome assembly of the rough periwinkle Littorina saxatilis.</title>
        <authorList>
            <person name="De Jode A."/>
            <person name="Faria R."/>
            <person name="Formenti G."/>
            <person name="Sims Y."/>
            <person name="Smith T.P."/>
            <person name="Tracey A."/>
            <person name="Wood J.M.D."/>
            <person name="Zagrodzka Z.B."/>
            <person name="Johannesson K."/>
            <person name="Butlin R.K."/>
            <person name="Leder E.H."/>
        </authorList>
    </citation>
    <scope>NUCLEOTIDE SEQUENCE [LARGE SCALE GENOMIC DNA]</scope>
    <source>
        <strain evidence="7">Snail1</strain>
        <tissue evidence="7">Muscle</tissue>
    </source>
</reference>
<accession>A0AAN9BKS6</accession>
<feature type="domain" description="HYR" evidence="5">
    <location>
        <begin position="130"/>
        <end position="214"/>
    </location>
</feature>
<keyword evidence="8" id="KW-1185">Reference proteome</keyword>
<evidence type="ECO:0000256" key="1">
    <source>
        <dbReference type="ARBA" id="ARBA00022737"/>
    </source>
</evidence>
<dbReference type="Proteomes" id="UP001374579">
    <property type="component" value="Unassembled WGS sequence"/>
</dbReference>
<feature type="domain" description="Sushi" evidence="6">
    <location>
        <begin position="422"/>
        <end position="480"/>
    </location>
</feature>
<name>A0AAN9BKS6_9CAEN</name>
<feature type="domain" description="HYR" evidence="5">
    <location>
        <begin position="337"/>
        <end position="421"/>
    </location>
</feature>
<feature type="domain" description="Sushi" evidence="6">
    <location>
        <begin position="481"/>
        <end position="538"/>
    </location>
</feature>
<keyword evidence="1" id="KW-0677">Repeat</keyword>
<comment type="caution">
    <text evidence="3">Lacks conserved residue(s) required for the propagation of feature annotation.</text>
</comment>
<feature type="disulfide bond" evidence="3">
    <location>
        <begin position="451"/>
        <end position="478"/>
    </location>
</feature>
<dbReference type="InterPro" id="IPR043555">
    <property type="entry name" value="SRPX-like"/>
</dbReference>
<dbReference type="Pfam" id="PF00084">
    <property type="entry name" value="Sushi"/>
    <property type="match status" value="5"/>
</dbReference>
<keyword evidence="4" id="KW-0732">Signal</keyword>
<evidence type="ECO:0000313" key="8">
    <source>
        <dbReference type="Proteomes" id="UP001374579"/>
    </source>
</evidence>
<gene>
    <name evidence="7" type="ORF">V1264_015174</name>
</gene>
<evidence type="ECO:0000259" key="6">
    <source>
        <dbReference type="PROSITE" id="PS50923"/>
    </source>
</evidence>
<organism evidence="7 8">
    <name type="scientific">Littorina saxatilis</name>
    <dbReference type="NCBI Taxonomy" id="31220"/>
    <lineage>
        <taxon>Eukaryota</taxon>
        <taxon>Metazoa</taxon>
        <taxon>Spiralia</taxon>
        <taxon>Lophotrochozoa</taxon>
        <taxon>Mollusca</taxon>
        <taxon>Gastropoda</taxon>
        <taxon>Caenogastropoda</taxon>
        <taxon>Littorinimorpha</taxon>
        <taxon>Littorinoidea</taxon>
        <taxon>Littorinidae</taxon>
        <taxon>Littorina</taxon>
    </lineage>
</organism>
<feature type="domain" description="HYR" evidence="5">
    <location>
        <begin position="537"/>
        <end position="621"/>
    </location>
</feature>
<feature type="domain" description="Sushi" evidence="6">
    <location>
        <begin position="215"/>
        <end position="280"/>
    </location>
</feature>
<keyword evidence="2 3" id="KW-1015">Disulfide bond</keyword>
<dbReference type="EMBL" id="JBAMIC010000004">
    <property type="protein sequence ID" value="KAK7107220.1"/>
    <property type="molecule type" value="Genomic_DNA"/>
</dbReference>
<feature type="signal peptide" evidence="4">
    <location>
        <begin position="1"/>
        <end position="23"/>
    </location>
</feature>
<feature type="chain" id="PRO_5042830332" description="Sushi, von Willebrand factor type A, EGF and pentraxin domain-containing protein 1-like" evidence="4">
    <location>
        <begin position="24"/>
        <end position="943"/>
    </location>
</feature>
<proteinExistence type="predicted"/>
<evidence type="ECO:0000259" key="5">
    <source>
        <dbReference type="PROSITE" id="PS50825"/>
    </source>
</evidence>
<dbReference type="InterPro" id="IPR000436">
    <property type="entry name" value="Sushi_SCR_CCP_dom"/>
</dbReference>
<evidence type="ECO:0000313" key="7">
    <source>
        <dbReference type="EMBL" id="KAK7107220.1"/>
    </source>
</evidence>
<dbReference type="Gene3D" id="2.10.70.10">
    <property type="entry name" value="Complement Module, domain 1"/>
    <property type="match status" value="5"/>
</dbReference>
<evidence type="ECO:0000256" key="4">
    <source>
        <dbReference type="SAM" id="SignalP"/>
    </source>
</evidence>